<dbReference type="AlphaFoldDB" id="A0A166MUM0"/>
<evidence type="ECO:0000313" key="1">
    <source>
        <dbReference type="EMBL" id="KZV78416.1"/>
    </source>
</evidence>
<keyword evidence="3" id="KW-1185">Reference proteome</keyword>
<reference evidence="1 3" key="1">
    <citation type="journal article" date="2016" name="Mol. Biol. Evol.">
        <title>Comparative Genomics of Early-Diverging Mushroom-Forming Fungi Provides Insights into the Origins of Lignocellulose Decay Capabilities.</title>
        <authorList>
            <person name="Nagy L.G."/>
            <person name="Riley R."/>
            <person name="Tritt A."/>
            <person name="Adam C."/>
            <person name="Daum C."/>
            <person name="Floudas D."/>
            <person name="Sun H."/>
            <person name="Yadav J.S."/>
            <person name="Pangilinan J."/>
            <person name="Larsson K.H."/>
            <person name="Matsuura K."/>
            <person name="Barry K."/>
            <person name="Labutti K."/>
            <person name="Kuo R."/>
            <person name="Ohm R.A."/>
            <person name="Bhattacharya S.S."/>
            <person name="Shirouzu T."/>
            <person name="Yoshinaga Y."/>
            <person name="Martin F.M."/>
            <person name="Grigoriev I.V."/>
            <person name="Hibbett D.S."/>
        </authorList>
    </citation>
    <scope>NUCLEOTIDE SEQUENCE [LARGE SCALE GENOMIC DNA]</scope>
    <source>
        <strain evidence="1 3">HHB12029</strain>
    </source>
</reference>
<protein>
    <submittedName>
        <fullName evidence="1">Uncharacterized protein</fullName>
    </submittedName>
</protein>
<evidence type="ECO:0000313" key="3">
    <source>
        <dbReference type="Proteomes" id="UP000077266"/>
    </source>
</evidence>
<evidence type="ECO:0000313" key="2">
    <source>
        <dbReference type="EMBL" id="KZV82114.1"/>
    </source>
</evidence>
<dbReference type="EMBL" id="KV426345">
    <property type="protein sequence ID" value="KZV82114.1"/>
    <property type="molecule type" value="Genomic_DNA"/>
</dbReference>
<dbReference type="Proteomes" id="UP000077266">
    <property type="component" value="Unassembled WGS sequence"/>
</dbReference>
<dbReference type="EMBL" id="KV426909">
    <property type="protein sequence ID" value="KZV78416.1"/>
    <property type="molecule type" value="Genomic_DNA"/>
</dbReference>
<sequence>MNHMSTDRSLLFQGSARASPQRCSIFHLVLKYSYGSTSTTLYAYTLAYWGWRQDDTNSR</sequence>
<name>A0A166MUM0_EXIGL</name>
<organism evidence="1 3">
    <name type="scientific">Exidia glandulosa HHB12029</name>
    <dbReference type="NCBI Taxonomy" id="1314781"/>
    <lineage>
        <taxon>Eukaryota</taxon>
        <taxon>Fungi</taxon>
        <taxon>Dikarya</taxon>
        <taxon>Basidiomycota</taxon>
        <taxon>Agaricomycotina</taxon>
        <taxon>Agaricomycetes</taxon>
        <taxon>Auriculariales</taxon>
        <taxon>Exidiaceae</taxon>
        <taxon>Exidia</taxon>
    </lineage>
</organism>
<gene>
    <name evidence="1" type="ORF">EXIGLDRAFT_34329</name>
    <name evidence="2" type="ORF">EXIGLDRAFT_355609</name>
</gene>
<accession>A0A166MUM0</accession>
<proteinExistence type="predicted"/>